<dbReference type="InterPro" id="IPR012337">
    <property type="entry name" value="RNaseH-like_sf"/>
</dbReference>
<dbReference type="AlphaFoldDB" id="A0A5D2ZRV4"/>
<name>A0A5D2ZRV4_GOSMU</name>
<evidence type="ECO:0000313" key="3">
    <source>
        <dbReference type="EMBL" id="TYJ40809.1"/>
    </source>
</evidence>
<dbReference type="InterPro" id="IPR037056">
    <property type="entry name" value="RNase_H1_N_sf"/>
</dbReference>
<dbReference type="InterPro" id="IPR009027">
    <property type="entry name" value="Ribosomal_bL9/RNase_H1_N"/>
</dbReference>
<dbReference type="GO" id="GO:0003676">
    <property type="term" value="F:nucleic acid binding"/>
    <property type="evidence" value="ECO:0007669"/>
    <property type="project" value="InterPro"/>
</dbReference>
<dbReference type="Pfam" id="PF01693">
    <property type="entry name" value="Cauli_VI"/>
    <property type="match status" value="1"/>
</dbReference>
<evidence type="ECO:0000313" key="4">
    <source>
        <dbReference type="Proteomes" id="UP000323597"/>
    </source>
</evidence>
<dbReference type="InterPro" id="IPR011320">
    <property type="entry name" value="RNase_H1_N"/>
</dbReference>
<feature type="domain" description="Ribonuclease H1 N-terminal" evidence="2">
    <location>
        <begin position="220"/>
        <end position="255"/>
    </location>
</feature>
<keyword evidence="1" id="KW-0175">Coiled coil</keyword>
<sequence length="433" mass="50516">MDVELLAIRYALESFELFILGKEEFTIRTDCIAIVKYYNKMKIEKKRSSLNRWHNLTSYIIERGLKLHIEHITGENNKIADILSRLLQFEEKLLMDIDCRMTTQRQGRFLESSKSESTTKAIIPYTSSEEFPEGARNLWKPTGKPLILSEKLSFTDYKGSGQEFNLAENTIITSAERILIDNIFIAHKRGDIKHQIACLNGLSLYFHNIHNNEICYILFTGDNKGIYKEWTEIIHYTKSQKNPKYKKYSSLSAAYKDAQIYLGHKYNVSEKLKTKWVEIYENSQLEMETSAEKATLQDQIIKHKEQQLLLEKQLQTERVRNIELIKRMEDLQMEAKHKEEMISYAGATAGQPITKEDKIIERLSEIQQDLSTVISGLNQFDERPSEGWDQWWLEMACRANIIEKIPESPKTSEAQDKEYRDGALKQYVASIKM</sequence>
<accession>A0A5D2ZRV4</accession>
<dbReference type="Gene3D" id="3.40.970.10">
    <property type="entry name" value="Ribonuclease H1, N-terminal domain"/>
    <property type="match status" value="1"/>
</dbReference>
<proteinExistence type="predicted"/>
<protein>
    <recommendedName>
        <fullName evidence="2">Ribonuclease H1 N-terminal domain-containing protein</fullName>
    </recommendedName>
</protein>
<organism evidence="3 4">
    <name type="scientific">Gossypium mustelinum</name>
    <name type="common">Cotton</name>
    <name type="synonym">Gossypium caicoense</name>
    <dbReference type="NCBI Taxonomy" id="34275"/>
    <lineage>
        <taxon>Eukaryota</taxon>
        <taxon>Viridiplantae</taxon>
        <taxon>Streptophyta</taxon>
        <taxon>Embryophyta</taxon>
        <taxon>Tracheophyta</taxon>
        <taxon>Spermatophyta</taxon>
        <taxon>Magnoliopsida</taxon>
        <taxon>eudicotyledons</taxon>
        <taxon>Gunneridae</taxon>
        <taxon>Pentapetalae</taxon>
        <taxon>rosids</taxon>
        <taxon>malvids</taxon>
        <taxon>Malvales</taxon>
        <taxon>Malvaceae</taxon>
        <taxon>Malvoideae</taxon>
        <taxon>Gossypium</taxon>
    </lineage>
</organism>
<dbReference type="InterPro" id="IPR036397">
    <property type="entry name" value="RNaseH_sf"/>
</dbReference>
<keyword evidence="4" id="KW-1185">Reference proteome</keyword>
<gene>
    <name evidence="3" type="ORF">E1A91_A04G166500v1</name>
</gene>
<reference evidence="3 4" key="1">
    <citation type="submission" date="2019-07" db="EMBL/GenBank/DDBJ databases">
        <title>WGS assembly of Gossypium mustelinum.</title>
        <authorList>
            <person name="Chen Z.J."/>
            <person name="Sreedasyam A."/>
            <person name="Ando A."/>
            <person name="Song Q."/>
            <person name="De L."/>
            <person name="Hulse-Kemp A."/>
            <person name="Ding M."/>
            <person name="Ye W."/>
            <person name="Kirkbride R."/>
            <person name="Jenkins J."/>
            <person name="Plott C."/>
            <person name="Lovell J."/>
            <person name="Lin Y.-M."/>
            <person name="Vaughn R."/>
            <person name="Liu B."/>
            <person name="Li W."/>
            <person name="Simpson S."/>
            <person name="Scheffler B."/>
            <person name="Saski C."/>
            <person name="Grover C."/>
            <person name="Hu G."/>
            <person name="Conover J."/>
            <person name="Carlson J."/>
            <person name="Shu S."/>
            <person name="Boston L."/>
            <person name="Williams M."/>
            <person name="Peterson D."/>
            <person name="Mcgee K."/>
            <person name="Jones D."/>
            <person name="Wendel J."/>
            <person name="Stelly D."/>
            <person name="Grimwood J."/>
            <person name="Schmutz J."/>
        </authorList>
    </citation>
    <scope>NUCLEOTIDE SEQUENCE [LARGE SCALE GENOMIC DNA]</scope>
    <source>
        <strain evidence="3">1408120.09</strain>
    </source>
</reference>
<dbReference type="Proteomes" id="UP000323597">
    <property type="component" value="Chromosome A04"/>
</dbReference>
<dbReference type="Gene3D" id="3.30.420.10">
    <property type="entry name" value="Ribonuclease H-like superfamily/Ribonuclease H"/>
    <property type="match status" value="1"/>
</dbReference>
<dbReference type="SUPFAM" id="SSF55658">
    <property type="entry name" value="L9 N-domain-like"/>
    <property type="match status" value="1"/>
</dbReference>
<dbReference type="SUPFAM" id="SSF53098">
    <property type="entry name" value="Ribonuclease H-like"/>
    <property type="match status" value="1"/>
</dbReference>
<evidence type="ECO:0000259" key="2">
    <source>
        <dbReference type="Pfam" id="PF01693"/>
    </source>
</evidence>
<evidence type="ECO:0000256" key="1">
    <source>
        <dbReference type="SAM" id="Coils"/>
    </source>
</evidence>
<dbReference type="EMBL" id="CM017639">
    <property type="protein sequence ID" value="TYJ40809.1"/>
    <property type="molecule type" value="Genomic_DNA"/>
</dbReference>
<feature type="coiled-coil region" evidence="1">
    <location>
        <begin position="314"/>
        <end position="341"/>
    </location>
</feature>